<proteinExistence type="inferred from homology"/>
<organism evidence="8 9">
    <name type="scientific">Candidatus Accumulibacter cognatus</name>
    <dbReference type="NCBI Taxonomy" id="2954383"/>
    <lineage>
        <taxon>Bacteria</taxon>
        <taxon>Pseudomonadati</taxon>
        <taxon>Pseudomonadota</taxon>
        <taxon>Betaproteobacteria</taxon>
        <taxon>Candidatus Accumulibacter</taxon>
    </lineage>
</organism>
<evidence type="ECO:0000256" key="1">
    <source>
        <dbReference type="ARBA" id="ARBA00001913"/>
    </source>
</evidence>
<dbReference type="PROSITE" id="PS00330">
    <property type="entry name" value="HEMOLYSIN_CALCIUM"/>
    <property type="match status" value="4"/>
</dbReference>
<reference evidence="8" key="1">
    <citation type="submission" date="2014-02" db="EMBL/GenBank/DDBJ databases">
        <title>Expanding our view of genomic diversity in Candidatus Accumulibacter clades.</title>
        <authorList>
            <person name="Skennerton C.T."/>
            <person name="Barr J.J."/>
            <person name="Slater F.R."/>
            <person name="Bond P.L."/>
            <person name="Tyson G.W."/>
        </authorList>
    </citation>
    <scope>NUCLEOTIDE SEQUENCE [LARGE SCALE GENOMIC DNA]</scope>
</reference>
<dbReference type="InterPro" id="IPR018511">
    <property type="entry name" value="Hemolysin-typ_Ca-bd_CS"/>
</dbReference>
<comment type="subcellular location">
    <subcellularLocation>
        <location evidence="2">Secreted</location>
    </subcellularLocation>
</comment>
<comment type="caution">
    <text evidence="8">The sequence shown here is derived from an EMBL/GenBank/DDBJ whole genome shotgun (WGS) entry which is preliminary data.</text>
</comment>
<evidence type="ECO:0000313" key="8">
    <source>
        <dbReference type="EMBL" id="KFB76819.1"/>
    </source>
</evidence>
<evidence type="ECO:0000259" key="7">
    <source>
        <dbReference type="SMART" id="SM00235"/>
    </source>
</evidence>
<dbReference type="InterPro" id="IPR032812">
    <property type="entry name" value="SbsA_Ig"/>
</dbReference>
<evidence type="ECO:0000256" key="5">
    <source>
        <dbReference type="ARBA" id="ARBA00022729"/>
    </source>
</evidence>
<dbReference type="SUPFAM" id="SSF51120">
    <property type="entry name" value="beta-Roll"/>
    <property type="match status" value="2"/>
</dbReference>
<dbReference type="EC" id="3.4.24.40" evidence="8"/>
<dbReference type="RefSeq" id="WP_273704541.1">
    <property type="nucleotide sequence ID" value="NZ_JDST02000044.1"/>
</dbReference>
<dbReference type="Gene3D" id="3.40.390.10">
    <property type="entry name" value="Collagenase (Catalytic Domain)"/>
    <property type="match status" value="1"/>
</dbReference>
<protein>
    <submittedName>
        <fullName evidence="8">Serralysin C</fullName>
        <ecNumber evidence="8">3.4.24.40</ecNumber>
    </submittedName>
</protein>
<dbReference type="GO" id="GO:0008270">
    <property type="term" value="F:zinc ion binding"/>
    <property type="evidence" value="ECO:0007669"/>
    <property type="project" value="InterPro"/>
</dbReference>
<accession>A0A080MHV5</accession>
<dbReference type="InterPro" id="IPR024079">
    <property type="entry name" value="MetalloPept_cat_dom_sf"/>
</dbReference>
<dbReference type="STRING" id="1453999.AW06_002089"/>
<dbReference type="InterPro" id="IPR014755">
    <property type="entry name" value="Cu-Rt/internalin_Ig-like"/>
</dbReference>
<dbReference type="GO" id="GO:0005615">
    <property type="term" value="C:extracellular space"/>
    <property type="evidence" value="ECO:0007669"/>
    <property type="project" value="InterPro"/>
</dbReference>
<evidence type="ECO:0000256" key="4">
    <source>
        <dbReference type="ARBA" id="ARBA00022525"/>
    </source>
</evidence>
<name>A0A080MHV5_9PROT</name>
<keyword evidence="8" id="KW-0378">Hydrolase</keyword>
<dbReference type="InterPro" id="IPR013858">
    <property type="entry name" value="Peptidase_M10B_C"/>
</dbReference>
<dbReference type="GO" id="GO:0005509">
    <property type="term" value="F:calcium ion binding"/>
    <property type="evidence" value="ECO:0007669"/>
    <property type="project" value="InterPro"/>
</dbReference>
<sequence length="1315" mass="136438">MTIANLNLAQVLDQLNSGRSWSGASISYSFPNTAPGLYSQGEAAAFRAFDADQRSMMTLAMVTWDDLISPNFVQGTAGTTHIEFGYTTSNIGFAHAYYPEIGSAWFNNTEPDLITPLIGGYGFDTFIHELGHALGLNHMGDYNGNGNWAPSSYQDSVVLSVMSYFGPRYAAPYYSSEVMQADWTGSDGRTYSAQTPMLNDVMAIQAIYGASTSTRLDNTVYGFGSNIVDSTRAIYDFSLNAHPILTLYDAGGLDTLNLSGWSTPSRIDLHAGAFSSGNDMSNNIAIAYNATIENAEGGGGNDVITGNDTANLLRGAAGNDELYGSAGDDTLIGGTGNDDLRGGAGTDTAVFEGSFASYTISSSGGVLTISSSASGSDRISEVERFQFADSTRTLDQLSADSDTTAPQLVSLNPLDDGSNVAVGANLVLSFDEAIKAGNGTISIYNSDGSLARSINAVDATQVRINGSTVIVDPATDLLASRGYYITLSAGALTDLADNPFAGISGATRWNFNTGSTDSSAPQIVALTPADDSGNVARNANLVIVFNESVRTGSGNLNIRDALGELRTIAVTDASQVTIDGSTVTINPTADLAAGASYTITVDAGAFHDLAGNPHGGIMTTSAWNFSTSATTVTDDYPYSTDTPGLVVVNGASASGTIEVPNDQDLLRVELLAGVNYTFDLQRKAGGLADPFLVLFSPTITQVAFDDDSGGSGNARISYTALTTGSYYLAVVDYGIGTGGYTLRATTADSVAPTLVNRTPADDTQAVSVSADLVLDFSETVLAGSGSLRIYNSNGSLVREIHASDSAGVRIAGNRVTLNPGENLPAGTSFYVNIDANAFRDASGNTYAGLFDTSSWNFSTAAVTSTDDYPLSLNTTGMVTVNGPALNARIDSSNDGDLFKVDLSTGVTYLFDMISPLSSAVDPFLVLYGMQPEVNLITYDDDGGPLPLDSRIYYTPSTSGTYYLAAYDYAEATGTYSISATVPVDDYLGSTATSGRLVSGGAVLTGSIGVPSDIDMFALSTMAGVQYSVDLRSTGLTDPYLVLLDADGTAIAYDDDSLGSLNAEITFTAQTSGTMFLAVSDFDVGTGAYSINAFPRVANITGTSGGDKLIGGADSDLIYGLGGNDTLTGGAGNDTLGGGDGIDTINYGGPASRYVLGVPGTGWSVQDTSSSEGRDLLYDFERIHFSDYNLAVDIDGHAGTTAKILGAVFGATAVHNRTYVGIALGLLDGGMSDQSLMQLALDVRLGTAASHQAVASLLYTNVIGSAPPPDALAYFTSLLDNGVLTPSGLGVLAAETTQNAVNINLVGLYESGIEFV</sequence>
<dbReference type="Pfam" id="PF13205">
    <property type="entry name" value="Big_5"/>
    <property type="match status" value="3"/>
</dbReference>
<dbReference type="Gene3D" id="2.60.120.380">
    <property type="match status" value="2"/>
</dbReference>
<keyword evidence="9" id="KW-1185">Reference proteome</keyword>
<dbReference type="PRINTS" id="PR00313">
    <property type="entry name" value="CABNDNGRPT"/>
</dbReference>
<dbReference type="GO" id="GO:0006508">
    <property type="term" value="P:proteolysis"/>
    <property type="evidence" value="ECO:0007669"/>
    <property type="project" value="InterPro"/>
</dbReference>
<comment type="cofactor">
    <cofactor evidence="1">
        <name>Ca(2+)</name>
        <dbReference type="ChEBI" id="CHEBI:29108"/>
    </cofactor>
</comment>
<dbReference type="EMBL" id="JDST02000044">
    <property type="protein sequence ID" value="KFB76819.1"/>
    <property type="molecule type" value="Genomic_DNA"/>
</dbReference>
<dbReference type="InterPro" id="IPR006026">
    <property type="entry name" value="Peptidase_Metallo"/>
</dbReference>
<dbReference type="Pfam" id="PF08548">
    <property type="entry name" value="Peptidase_M10_C"/>
    <property type="match status" value="1"/>
</dbReference>
<dbReference type="Pfam" id="PF00353">
    <property type="entry name" value="HemolysinCabind"/>
    <property type="match status" value="2"/>
</dbReference>
<dbReference type="Gene3D" id="2.60.40.1220">
    <property type="match status" value="1"/>
</dbReference>
<dbReference type="InterPro" id="IPR001343">
    <property type="entry name" value="Hemolysn_Ca-bd"/>
</dbReference>
<comment type="similarity">
    <text evidence="3">Belongs to the peptidase M10B family.</text>
</comment>
<gene>
    <name evidence="8" type="primary">prtC_2</name>
    <name evidence="8" type="ORF">AW06_002089</name>
</gene>
<evidence type="ECO:0000256" key="3">
    <source>
        <dbReference type="ARBA" id="ARBA00009490"/>
    </source>
</evidence>
<keyword evidence="5" id="KW-0732">Signal</keyword>
<dbReference type="InterPro" id="IPR050557">
    <property type="entry name" value="RTX_toxin/Mannuronan_C5-epim"/>
</dbReference>
<dbReference type="SUPFAM" id="SSF55486">
    <property type="entry name" value="Metalloproteases ('zincins'), catalytic domain"/>
    <property type="match status" value="1"/>
</dbReference>
<evidence type="ECO:0000256" key="6">
    <source>
        <dbReference type="ARBA" id="ARBA00022737"/>
    </source>
</evidence>
<dbReference type="Gene3D" id="2.150.10.10">
    <property type="entry name" value="Serralysin-like metalloprotease, C-terminal"/>
    <property type="match status" value="2"/>
</dbReference>
<feature type="domain" description="Peptidase metallopeptidase" evidence="7">
    <location>
        <begin position="17"/>
        <end position="167"/>
    </location>
</feature>
<dbReference type="CDD" id="cd04277">
    <property type="entry name" value="ZnMc_serralysin_like"/>
    <property type="match status" value="1"/>
</dbReference>
<evidence type="ECO:0000313" key="9">
    <source>
        <dbReference type="Proteomes" id="UP000021315"/>
    </source>
</evidence>
<dbReference type="InterPro" id="IPR034033">
    <property type="entry name" value="Serralysin-like"/>
</dbReference>
<dbReference type="Proteomes" id="UP000021315">
    <property type="component" value="Unassembled WGS sequence"/>
</dbReference>
<dbReference type="InterPro" id="IPR011049">
    <property type="entry name" value="Serralysin-like_metalloprot_C"/>
</dbReference>
<evidence type="ECO:0000256" key="2">
    <source>
        <dbReference type="ARBA" id="ARBA00004613"/>
    </source>
</evidence>
<keyword evidence="4" id="KW-0964">Secreted</keyword>
<dbReference type="SMART" id="SM00235">
    <property type="entry name" value="ZnMc"/>
    <property type="match status" value="1"/>
</dbReference>
<keyword evidence="6" id="KW-0677">Repeat</keyword>
<dbReference type="PANTHER" id="PTHR38340:SF1">
    <property type="entry name" value="S-LAYER PROTEIN"/>
    <property type="match status" value="1"/>
</dbReference>
<dbReference type="PANTHER" id="PTHR38340">
    <property type="entry name" value="S-LAYER PROTEIN"/>
    <property type="match status" value="1"/>
</dbReference>
<dbReference type="GO" id="GO:0008237">
    <property type="term" value="F:metallopeptidase activity"/>
    <property type="evidence" value="ECO:0007669"/>
    <property type="project" value="InterPro"/>
</dbReference>